<dbReference type="InterPro" id="IPR002401">
    <property type="entry name" value="Cyt_P450_E_grp-I"/>
</dbReference>
<dbReference type="PROSITE" id="PS00086">
    <property type="entry name" value="CYTOCHROME_P450"/>
    <property type="match status" value="1"/>
</dbReference>
<keyword evidence="4" id="KW-0503">Monooxygenase</keyword>
<keyword evidence="3 4" id="KW-0479">Metal-binding</keyword>
<dbReference type="PANTHER" id="PTHR24305">
    <property type="entry name" value="CYTOCHROME P450"/>
    <property type="match status" value="1"/>
</dbReference>
<dbReference type="InterPro" id="IPR017972">
    <property type="entry name" value="Cyt_P450_CS"/>
</dbReference>
<name>A0A9X1QPB4_9SPHN</name>
<comment type="similarity">
    <text evidence="2 4">Belongs to the cytochrome P450 family.</text>
</comment>
<dbReference type="Gene3D" id="1.10.630.10">
    <property type="entry name" value="Cytochrome P450"/>
    <property type="match status" value="1"/>
</dbReference>
<proteinExistence type="inferred from homology"/>
<dbReference type="InterPro" id="IPR001128">
    <property type="entry name" value="Cyt_P450"/>
</dbReference>
<evidence type="ECO:0000313" key="5">
    <source>
        <dbReference type="EMBL" id="MCF2515802.1"/>
    </source>
</evidence>
<dbReference type="Proteomes" id="UP001139410">
    <property type="component" value="Unassembled WGS sequence"/>
</dbReference>
<keyword evidence="3 4" id="KW-0349">Heme</keyword>
<reference evidence="5" key="1">
    <citation type="submission" date="2022-01" db="EMBL/GenBank/DDBJ databases">
        <authorList>
            <person name="Jo J.-H."/>
            <person name="Im W.-T."/>
        </authorList>
    </citation>
    <scope>NUCLEOTIDE SEQUENCE</scope>
    <source>
        <strain evidence="5">G124</strain>
    </source>
</reference>
<keyword evidence="6" id="KW-1185">Reference proteome</keyword>
<evidence type="ECO:0000256" key="4">
    <source>
        <dbReference type="RuleBase" id="RU000461"/>
    </source>
</evidence>
<dbReference type="PRINTS" id="PR00463">
    <property type="entry name" value="EP450I"/>
</dbReference>
<dbReference type="EMBL" id="JAKFGM010000003">
    <property type="protein sequence ID" value="MCF2515802.1"/>
    <property type="molecule type" value="Genomic_DNA"/>
</dbReference>
<dbReference type="PANTHER" id="PTHR24305:SF166">
    <property type="entry name" value="CYTOCHROME P450 12A4, MITOCHONDRIAL-RELATED"/>
    <property type="match status" value="1"/>
</dbReference>
<keyword evidence="4" id="KW-0560">Oxidoreductase</keyword>
<dbReference type="SUPFAM" id="SSF48264">
    <property type="entry name" value="Cytochrome P450"/>
    <property type="match status" value="1"/>
</dbReference>
<comment type="cofactor">
    <cofactor evidence="1 3">
        <name>heme</name>
        <dbReference type="ChEBI" id="CHEBI:30413"/>
    </cofactor>
</comment>
<feature type="binding site" description="axial binding residue" evidence="3">
    <location>
        <position position="396"/>
    </location>
    <ligand>
        <name>heme</name>
        <dbReference type="ChEBI" id="CHEBI:30413"/>
    </ligand>
    <ligandPart>
        <name>Fe</name>
        <dbReference type="ChEBI" id="CHEBI:18248"/>
    </ligandPart>
</feature>
<gene>
    <name evidence="5" type="ORF">LVY65_12115</name>
</gene>
<dbReference type="AlphaFoldDB" id="A0A9X1QPB4"/>
<accession>A0A9X1QPB4</accession>
<dbReference type="RefSeq" id="WP_235068509.1">
    <property type="nucleotide sequence ID" value="NZ_JAKFGM010000003.1"/>
</dbReference>
<dbReference type="GO" id="GO:0005506">
    <property type="term" value="F:iron ion binding"/>
    <property type="evidence" value="ECO:0007669"/>
    <property type="project" value="InterPro"/>
</dbReference>
<organism evidence="5 6">
    <name type="scientific">Sphingomonas cremea</name>
    <dbReference type="NCBI Taxonomy" id="2904799"/>
    <lineage>
        <taxon>Bacteria</taxon>
        <taxon>Pseudomonadati</taxon>
        <taxon>Pseudomonadota</taxon>
        <taxon>Alphaproteobacteria</taxon>
        <taxon>Sphingomonadales</taxon>
        <taxon>Sphingomonadaceae</taxon>
        <taxon>Sphingomonas</taxon>
    </lineage>
</organism>
<dbReference type="GO" id="GO:0004497">
    <property type="term" value="F:monooxygenase activity"/>
    <property type="evidence" value="ECO:0007669"/>
    <property type="project" value="UniProtKB-KW"/>
</dbReference>
<evidence type="ECO:0000256" key="3">
    <source>
        <dbReference type="PIRSR" id="PIRSR602401-1"/>
    </source>
</evidence>
<keyword evidence="3 4" id="KW-0408">Iron</keyword>
<evidence type="ECO:0000256" key="2">
    <source>
        <dbReference type="ARBA" id="ARBA00010617"/>
    </source>
</evidence>
<evidence type="ECO:0000256" key="1">
    <source>
        <dbReference type="ARBA" id="ARBA00001971"/>
    </source>
</evidence>
<protein>
    <submittedName>
        <fullName evidence="5">Cytochrome P450</fullName>
    </submittedName>
</protein>
<dbReference type="InterPro" id="IPR036396">
    <property type="entry name" value="Cyt_P450_sf"/>
</dbReference>
<evidence type="ECO:0000313" key="6">
    <source>
        <dbReference type="Proteomes" id="UP001139410"/>
    </source>
</evidence>
<dbReference type="Pfam" id="PF00067">
    <property type="entry name" value="p450"/>
    <property type="match status" value="1"/>
</dbReference>
<dbReference type="GO" id="GO:0016705">
    <property type="term" value="F:oxidoreductase activity, acting on paired donors, with incorporation or reduction of molecular oxygen"/>
    <property type="evidence" value="ECO:0007669"/>
    <property type="project" value="InterPro"/>
</dbReference>
<sequence>MTRPFIPPYPPRQPRPVATWRGFFGERARTSVYGWSQFAFETNYLKRNILGFTVHILLDPDMVQHVLLDNPAAYVKPDIVKDLLNPIIGRGLLTSDGDLWRDQRRIVAASFSPAAVDAQRGKFVEAARSAMSGWKHGERRDMAAESTRTTMTIIALALFGGDPRLISEESMRHIAAAIEGFSEARMLALLRLPQFPITPKGRAGKRGQVFLRRTLAEVVDDRWHGRVAGDFLTGMIDALRQRFPDDEARALAVDNAATFYLAGHETTANALSWTLYLLSAQPELQEELAAEAKAATEAGEEAERLTDRLPRLRLFLMESLRLYPPVPRFDRQALAVDRIGDAEVAPGDIVSIWPWLLHRHSKYWDDPDRFEIDRFADKGGRHRFQYLPFGGGGRICVGAQFATIEALTILAHWLSEWRFIDSGHPARAAGMVTLRPAGGLPLNLERRKD</sequence>
<dbReference type="GO" id="GO:0020037">
    <property type="term" value="F:heme binding"/>
    <property type="evidence" value="ECO:0007669"/>
    <property type="project" value="InterPro"/>
</dbReference>
<dbReference type="InterPro" id="IPR050121">
    <property type="entry name" value="Cytochrome_P450_monoxygenase"/>
</dbReference>
<comment type="caution">
    <text evidence="5">The sequence shown here is derived from an EMBL/GenBank/DDBJ whole genome shotgun (WGS) entry which is preliminary data.</text>
</comment>
<dbReference type="PRINTS" id="PR00385">
    <property type="entry name" value="P450"/>
</dbReference>